<dbReference type="GO" id="GO:0006313">
    <property type="term" value="P:DNA transposition"/>
    <property type="evidence" value="ECO:0007669"/>
    <property type="project" value="InterPro"/>
</dbReference>
<dbReference type="InterPro" id="IPR052715">
    <property type="entry name" value="RAYT_transposase"/>
</dbReference>
<dbReference type="Proteomes" id="UP000248148">
    <property type="component" value="Unassembled WGS sequence"/>
</dbReference>
<dbReference type="NCBIfam" id="NF047646">
    <property type="entry name" value="REP_Tyr_transpos"/>
    <property type="match status" value="1"/>
</dbReference>
<keyword evidence="3" id="KW-1185">Reference proteome</keyword>
<comment type="caution">
    <text evidence="2">The sequence shown here is derived from an EMBL/GenBank/DDBJ whole genome shotgun (WGS) entry which is preliminary data.</text>
</comment>
<evidence type="ECO:0000313" key="3">
    <source>
        <dbReference type="Proteomes" id="UP000248148"/>
    </source>
</evidence>
<dbReference type="GO" id="GO:0004803">
    <property type="term" value="F:transposase activity"/>
    <property type="evidence" value="ECO:0007669"/>
    <property type="project" value="InterPro"/>
</dbReference>
<dbReference type="InterPro" id="IPR002686">
    <property type="entry name" value="Transposase_17"/>
</dbReference>
<feature type="domain" description="Transposase IS200-like" evidence="1">
    <location>
        <begin position="9"/>
        <end position="132"/>
    </location>
</feature>
<proteinExistence type="predicted"/>
<reference evidence="2 3" key="1">
    <citation type="submission" date="2018-06" db="EMBL/GenBank/DDBJ databases">
        <title>Genomic Encyclopedia of Archaeal and Bacterial Type Strains, Phase II (KMG-II): from individual species to whole genera.</title>
        <authorList>
            <person name="Goeker M."/>
        </authorList>
    </citation>
    <scope>NUCLEOTIDE SEQUENCE [LARGE SCALE GENOMIC DNA]</scope>
    <source>
        <strain evidence="2 3">JCM 11668</strain>
    </source>
</reference>
<protein>
    <submittedName>
        <fullName evidence="2">Putative transposase</fullName>
    </submittedName>
</protein>
<organism evidence="2 3">
    <name type="scientific">Rhodopseudomonas faecalis</name>
    <dbReference type="NCBI Taxonomy" id="99655"/>
    <lineage>
        <taxon>Bacteria</taxon>
        <taxon>Pseudomonadati</taxon>
        <taxon>Pseudomonadota</taxon>
        <taxon>Alphaproteobacteria</taxon>
        <taxon>Hyphomicrobiales</taxon>
        <taxon>Nitrobacteraceae</taxon>
        <taxon>Rhodopseudomonas</taxon>
    </lineage>
</organism>
<accession>A0A318TAJ8</accession>
<dbReference type="Gene3D" id="3.30.70.1290">
    <property type="entry name" value="Transposase IS200-like"/>
    <property type="match status" value="1"/>
</dbReference>
<dbReference type="PANTHER" id="PTHR36966">
    <property type="entry name" value="REP-ASSOCIATED TYROSINE TRANSPOSASE"/>
    <property type="match status" value="1"/>
</dbReference>
<dbReference type="PANTHER" id="PTHR36966:SF1">
    <property type="entry name" value="REP-ASSOCIATED TYROSINE TRANSPOSASE"/>
    <property type="match status" value="1"/>
</dbReference>
<dbReference type="OrthoDB" id="9794403at2"/>
<dbReference type="RefSeq" id="WP_110782761.1">
    <property type="nucleotide sequence ID" value="NZ_QJTI01000040.1"/>
</dbReference>
<evidence type="ECO:0000313" key="2">
    <source>
        <dbReference type="EMBL" id="PYE99055.1"/>
    </source>
</evidence>
<dbReference type="InterPro" id="IPR036515">
    <property type="entry name" value="Transposase_17_sf"/>
</dbReference>
<dbReference type="EMBL" id="QJTI01000040">
    <property type="protein sequence ID" value="PYE99055.1"/>
    <property type="molecule type" value="Genomic_DNA"/>
</dbReference>
<evidence type="ECO:0000259" key="1">
    <source>
        <dbReference type="SMART" id="SM01321"/>
    </source>
</evidence>
<dbReference type="SUPFAM" id="SSF143422">
    <property type="entry name" value="Transposase IS200-like"/>
    <property type="match status" value="1"/>
</dbReference>
<sequence length="184" mass="21338">MTNYRRNAVAGGRFFFTVNLAERRLRLLTDHIDLLRGAFHETRQRHPFVIDAIVVLPDHLHAVWTLPDGDRDFATRWRLIKAAFSRGMPTGERISESRARKAERGIWQRRYWEHTLRDDDDVARHIDYIHFNPVKHGHVARVADWPHSSFHRMAARGVYPLDWAGDAADPGSNFGERQPGAEPT</sequence>
<dbReference type="AlphaFoldDB" id="A0A318TAJ8"/>
<gene>
    <name evidence="2" type="ORF">BJ122_1404</name>
</gene>
<dbReference type="GO" id="GO:0043565">
    <property type="term" value="F:sequence-specific DNA binding"/>
    <property type="evidence" value="ECO:0007669"/>
    <property type="project" value="TreeGrafter"/>
</dbReference>
<dbReference type="SMART" id="SM01321">
    <property type="entry name" value="Y1_Tnp"/>
    <property type="match status" value="1"/>
</dbReference>
<name>A0A318TAJ8_9BRAD</name>